<keyword evidence="6" id="KW-0808">Transferase</keyword>
<dbReference type="GO" id="GO:0005524">
    <property type="term" value="F:ATP binding"/>
    <property type="evidence" value="ECO:0007669"/>
    <property type="project" value="UniProtKB-KW"/>
</dbReference>
<evidence type="ECO:0000256" key="6">
    <source>
        <dbReference type="ARBA" id="ARBA00022679"/>
    </source>
</evidence>
<feature type="domain" description="PAC" evidence="18">
    <location>
        <begin position="203"/>
        <end position="255"/>
    </location>
</feature>
<dbReference type="Proteomes" id="UP001147653">
    <property type="component" value="Unassembled WGS sequence"/>
</dbReference>
<evidence type="ECO:0000259" key="17">
    <source>
        <dbReference type="PROSITE" id="PS50112"/>
    </source>
</evidence>
<reference evidence="19" key="1">
    <citation type="submission" date="2022-10" db="EMBL/GenBank/DDBJ databases">
        <title>The WGS of Solirubrobacter phytolaccae KCTC 29190.</title>
        <authorList>
            <person name="Jiang Z."/>
        </authorList>
    </citation>
    <scope>NUCLEOTIDE SEQUENCE</scope>
    <source>
        <strain evidence="19">KCTC 29190</strain>
    </source>
</reference>
<feature type="domain" description="PAC" evidence="18">
    <location>
        <begin position="82"/>
        <end position="134"/>
    </location>
</feature>
<dbReference type="NCBIfam" id="TIGR00229">
    <property type="entry name" value="sensory_box"/>
    <property type="match status" value="3"/>
</dbReference>
<keyword evidence="9" id="KW-0418">Kinase</keyword>
<dbReference type="InterPro" id="IPR013767">
    <property type="entry name" value="PAS_fold"/>
</dbReference>
<keyword evidence="13" id="KW-0472">Membrane</keyword>
<dbReference type="InterPro" id="IPR035965">
    <property type="entry name" value="PAS-like_dom_sf"/>
</dbReference>
<keyword evidence="15" id="KW-0175">Coiled coil</keyword>
<proteinExistence type="predicted"/>
<dbReference type="SMART" id="SM00086">
    <property type="entry name" value="PAC"/>
    <property type="match status" value="3"/>
</dbReference>
<evidence type="ECO:0000313" key="20">
    <source>
        <dbReference type="Proteomes" id="UP001147653"/>
    </source>
</evidence>
<evidence type="ECO:0000256" key="13">
    <source>
        <dbReference type="ARBA" id="ARBA00023136"/>
    </source>
</evidence>
<comment type="caution">
    <text evidence="19">The sequence shown here is derived from an EMBL/GenBank/DDBJ whole genome shotgun (WGS) entry which is preliminary data.</text>
</comment>
<evidence type="ECO:0000256" key="14">
    <source>
        <dbReference type="ARBA" id="ARBA00039401"/>
    </source>
</evidence>
<keyword evidence="5" id="KW-0597">Phosphoprotein</keyword>
<dbReference type="Pfam" id="PF00989">
    <property type="entry name" value="PAS"/>
    <property type="match status" value="2"/>
</dbReference>
<evidence type="ECO:0000256" key="5">
    <source>
        <dbReference type="ARBA" id="ARBA00022553"/>
    </source>
</evidence>
<feature type="domain" description="PAS" evidence="17">
    <location>
        <begin position="8"/>
        <end position="78"/>
    </location>
</feature>
<dbReference type="EC" id="2.7.13.3" evidence="4"/>
<dbReference type="GO" id="GO:0030295">
    <property type="term" value="F:protein kinase activator activity"/>
    <property type="evidence" value="ECO:0007669"/>
    <property type="project" value="TreeGrafter"/>
</dbReference>
<evidence type="ECO:0000259" key="16">
    <source>
        <dbReference type="PROSITE" id="PS50109"/>
    </source>
</evidence>
<evidence type="ECO:0000256" key="15">
    <source>
        <dbReference type="SAM" id="Coils"/>
    </source>
</evidence>
<feature type="coiled-coil region" evidence="15">
    <location>
        <begin position="481"/>
        <end position="508"/>
    </location>
</feature>
<gene>
    <name evidence="19" type="ORF">OJ997_03375</name>
</gene>
<dbReference type="GO" id="GO:0000156">
    <property type="term" value="F:phosphorelay response regulator activity"/>
    <property type="evidence" value="ECO:0007669"/>
    <property type="project" value="TreeGrafter"/>
</dbReference>
<dbReference type="EMBL" id="JAPDDP010000004">
    <property type="protein sequence ID" value="MDA0179327.1"/>
    <property type="molecule type" value="Genomic_DNA"/>
</dbReference>
<feature type="domain" description="PAC" evidence="18">
    <location>
        <begin position="439"/>
        <end position="493"/>
    </location>
</feature>
<dbReference type="PRINTS" id="PR00344">
    <property type="entry name" value="BCTRLSENSOR"/>
</dbReference>
<dbReference type="InterPro" id="IPR004358">
    <property type="entry name" value="Sig_transdc_His_kin-like_C"/>
</dbReference>
<evidence type="ECO:0000256" key="1">
    <source>
        <dbReference type="ARBA" id="ARBA00000085"/>
    </source>
</evidence>
<dbReference type="GO" id="GO:0007234">
    <property type="term" value="P:osmosensory signaling via phosphorelay pathway"/>
    <property type="evidence" value="ECO:0007669"/>
    <property type="project" value="TreeGrafter"/>
</dbReference>
<dbReference type="PANTHER" id="PTHR42878:SF7">
    <property type="entry name" value="SENSOR HISTIDINE KINASE GLRK"/>
    <property type="match status" value="1"/>
</dbReference>
<keyword evidence="20" id="KW-1185">Reference proteome</keyword>
<dbReference type="RefSeq" id="WP_270023597.1">
    <property type="nucleotide sequence ID" value="NZ_JAPDDP010000004.1"/>
</dbReference>
<dbReference type="PROSITE" id="PS50113">
    <property type="entry name" value="PAC"/>
    <property type="match status" value="4"/>
</dbReference>
<feature type="domain" description="PAC" evidence="18">
    <location>
        <begin position="319"/>
        <end position="371"/>
    </location>
</feature>
<dbReference type="InterPro" id="IPR000014">
    <property type="entry name" value="PAS"/>
</dbReference>
<dbReference type="CDD" id="cd00082">
    <property type="entry name" value="HisKA"/>
    <property type="match status" value="1"/>
</dbReference>
<dbReference type="Pfam" id="PF00512">
    <property type="entry name" value="HisKA"/>
    <property type="match status" value="1"/>
</dbReference>
<dbReference type="InterPro" id="IPR003594">
    <property type="entry name" value="HATPase_dom"/>
</dbReference>
<dbReference type="Pfam" id="PF08448">
    <property type="entry name" value="PAS_4"/>
    <property type="match status" value="2"/>
</dbReference>
<dbReference type="GO" id="GO:0006355">
    <property type="term" value="P:regulation of DNA-templated transcription"/>
    <property type="evidence" value="ECO:0007669"/>
    <property type="project" value="InterPro"/>
</dbReference>
<dbReference type="InterPro" id="IPR000700">
    <property type="entry name" value="PAS-assoc_C"/>
</dbReference>
<organism evidence="19 20">
    <name type="scientific">Solirubrobacter phytolaccae</name>
    <dbReference type="NCBI Taxonomy" id="1404360"/>
    <lineage>
        <taxon>Bacteria</taxon>
        <taxon>Bacillati</taxon>
        <taxon>Actinomycetota</taxon>
        <taxon>Thermoleophilia</taxon>
        <taxon>Solirubrobacterales</taxon>
        <taxon>Solirubrobacteraceae</taxon>
        <taxon>Solirubrobacter</taxon>
    </lineage>
</organism>
<dbReference type="SUPFAM" id="SSF55874">
    <property type="entry name" value="ATPase domain of HSP90 chaperone/DNA topoisomerase II/histidine kinase"/>
    <property type="match status" value="1"/>
</dbReference>
<feature type="domain" description="Histidine kinase" evidence="16">
    <location>
        <begin position="511"/>
        <end position="725"/>
    </location>
</feature>
<sequence length="725" mass="77120">MPRSRSPESALFAAAAESLPIAIVFGDREGRITYVNPFADALFGLDGADLRGTDVTAFTAPEDREEARAIVRCLLAGEAVSDALILQLRREDGSTFPAELTLSPMFDEAGAVIGVAGMARDVTLRHSADAAAARLRGIVDAALEAILGVDVDGTVLFFSPSAERLFGWSAAEIVGQSGDLLVTAEYRIGAPALFAVLEAKGSLRADTMALRSDGTAVEVELSAAPIRDADGTITGAAMTVLDVSERRREQRLLERIIENAPNAIGVKDLDGRYLFFSFGAGEVPSPDAVGRTDAELFPPEVAVRSVEQDRIVLETGAPATFRETILFRDGTDHQFVTTKFPLVGPHGRLEGLGVIAHDVTELRQAELDQARLAALVQAAPDAIVARDEHGRVVTWNPGAEAMFGLRAEAVLGRSYADLVVPDDERARHEALVAEAQAGQTLTVQVIRRRGDGTLFPAQVSVAPLTLLDGTWRGTLAMIRDITNLVEAELQLRERAQQLERSNAELERFAYAASHDLQEPLHSIKLSAGAVSLAAEDLLGDEERALLTGIDESASRLSAQIRGLMQVARVALGEAPGEQVPVTVAVRDAIDALRAATLEAQAEVVVDEPLPPVEVPRSEVALVLQNVIANAIKYRREGVPPRVQVTVEAGEELVEIRVTDNGVGLSETDLARVFGLFERGATNASGTGLGLAVARRMIERLGGSLDASSPGVGHGCVFTLVVPFVA</sequence>
<dbReference type="PROSITE" id="PS50109">
    <property type="entry name" value="HIS_KIN"/>
    <property type="match status" value="1"/>
</dbReference>
<dbReference type="InterPro" id="IPR013656">
    <property type="entry name" value="PAS_4"/>
</dbReference>
<dbReference type="InterPro" id="IPR001610">
    <property type="entry name" value="PAC"/>
</dbReference>
<comment type="catalytic activity">
    <reaction evidence="1">
        <text>ATP + protein L-histidine = ADP + protein N-phospho-L-histidine.</text>
        <dbReference type="EC" id="2.7.13.3"/>
    </reaction>
</comment>
<feature type="domain" description="PAS" evidence="17">
    <location>
        <begin position="131"/>
        <end position="177"/>
    </location>
</feature>
<dbReference type="InterPro" id="IPR036097">
    <property type="entry name" value="HisK_dim/P_sf"/>
</dbReference>
<keyword evidence="12" id="KW-0902">Two-component regulatory system</keyword>
<accession>A0A9X3SD36</accession>
<dbReference type="GO" id="GO:0005886">
    <property type="term" value="C:plasma membrane"/>
    <property type="evidence" value="ECO:0007669"/>
    <property type="project" value="UniProtKB-SubCell"/>
</dbReference>
<evidence type="ECO:0000256" key="4">
    <source>
        <dbReference type="ARBA" id="ARBA00012438"/>
    </source>
</evidence>
<evidence type="ECO:0000256" key="9">
    <source>
        <dbReference type="ARBA" id="ARBA00022777"/>
    </source>
</evidence>
<keyword evidence="8" id="KW-0547">Nucleotide-binding</keyword>
<dbReference type="InterPro" id="IPR005467">
    <property type="entry name" value="His_kinase_dom"/>
</dbReference>
<keyword evidence="10" id="KW-0067">ATP-binding</keyword>
<dbReference type="Gene3D" id="3.30.565.10">
    <property type="entry name" value="Histidine kinase-like ATPase, C-terminal domain"/>
    <property type="match status" value="1"/>
</dbReference>
<dbReference type="InterPro" id="IPR050351">
    <property type="entry name" value="BphY/WalK/GraS-like"/>
</dbReference>
<dbReference type="SUPFAM" id="SSF47384">
    <property type="entry name" value="Homodimeric domain of signal transducing histidine kinase"/>
    <property type="match status" value="1"/>
</dbReference>
<dbReference type="Gene3D" id="1.10.287.130">
    <property type="match status" value="1"/>
</dbReference>
<dbReference type="InterPro" id="IPR036890">
    <property type="entry name" value="HATPase_C_sf"/>
</dbReference>
<evidence type="ECO:0000256" key="12">
    <source>
        <dbReference type="ARBA" id="ARBA00023012"/>
    </source>
</evidence>
<dbReference type="Gene3D" id="3.30.450.20">
    <property type="entry name" value="PAS domain"/>
    <property type="match status" value="4"/>
</dbReference>
<dbReference type="SMART" id="SM00091">
    <property type="entry name" value="PAS"/>
    <property type="match status" value="4"/>
</dbReference>
<dbReference type="GO" id="GO:0000155">
    <property type="term" value="F:phosphorelay sensor kinase activity"/>
    <property type="evidence" value="ECO:0007669"/>
    <property type="project" value="InterPro"/>
</dbReference>
<evidence type="ECO:0000256" key="7">
    <source>
        <dbReference type="ARBA" id="ARBA00022692"/>
    </source>
</evidence>
<evidence type="ECO:0000259" key="18">
    <source>
        <dbReference type="PROSITE" id="PS50113"/>
    </source>
</evidence>
<keyword evidence="11" id="KW-1133">Transmembrane helix</keyword>
<dbReference type="Pfam" id="PF02518">
    <property type="entry name" value="HATPase_c"/>
    <property type="match status" value="1"/>
</dbReference>
<evidence type="ECO:0000256" key="8">
    <source>
        <dbReference type="ARBA" id="ARBA00022741"/>
    </source>
</evidence>
<evidence type="ECO:0000256" key="3">
    <source>
        <dbReference type="ARBA" id="ARBA00004236"/>
    </source>
</evidence>
<comment type="subcellular location">
    <subcellularLocation>
        <location evidence="3">Cell membrane</location>
    </subcellularLocation>
    <subcellularLocation>
        <location evidence="2">Membrane</location>
        <topology evidence="2">Multi-pass membrane protein</topology>
    </subcellularLocation>
</comment>
<keyword evidence="7" id="KW-0812">Transmembrane</keyword>
<dbReference type="PROSITE" id="PS50112">
    <property type="entry name" value="PAS"/>
    <property type="match status" value="3"/>
</dbReference>
<dbReference type="SMART" id="SM00387">
    <property type="entry name" value="HATPase_c"/>
    <property type="match status" value="1"/>
</dbReference>
<dbReference type="InterPro" id="IPR003661">
    <property type="entry name" value="HisK_dim/P_dom"/>
</dbReference>
<dbReference type="PANTHER" id="PTHR42878">
    <property type="entry name" value="TWO-COMPONENT HISTIDINE KINASE"/>
    <property type="match status" value="1"/>
</dbReference>
<evidence type="ECO:0000256" key="11">
    <source>
        <dbReference type="ARBA" id="ARBA00022989"/>
    </source>
</evidence>
<feature type="domain" description="PAS" evidence="17">
    <location>
        <begin position="368"/>
        <end position="438"/>
    </location>
</feature>
<name>A0A9X3SD36_9ACTN</name>
<protein>
    <recommendedName>
        <fullName evidence="14">Sensor-like histidine kinase SenX3</fullName>
        <ecNumber evidence="4">2.7.13.3</ecNumber>
    </recommendedName>
</protein>
<evidence type="ECO:0000313" key="19">
    <source>
        <dbReference type="EMBL" id="MDA0179327.1"/>
    </source>
</evidence>
<dbReference type="SMART" id="SM00388">
    <property type="entry name" value="HisKA"/>
    <property type="match status" value="1"/>
</dbReference>
<dbReference type="AlphaFoldDB" id="A0A9X3SD36"/>
<evidence type="ECO:0000256" key="2">
    <source>
        <dbReference type="ARBA" id="ARBA00004141"/>
    </source>
</evidence>
<dbReference type="SUPFAM" id="SSF55785">
    <property type="entry name" value="PYP-like sensor domain (PAS domain)"/>
    <property type="match status" value="4"/>
</dbReference>
<dbReference type="CDD" id="cd00130">
    <property type="entry name" value="PAS"/>
    <property type="match status" value="4"/>
</dbReference>
<evidence type="ECO:0000256" key="10">
    <source>
        <dbReference type="ARBA" id="ARBA00022840"/>
    </source>
</evidence>